<gene>
    <name evidence="2" type="ORF">CUN59_14515</name>
</gene>
<evidence type="ECO:0000256" key="1">
    <source>
        <dbReference type="SAM" id="MobiDB-lite"/>
    </source>
</evidence>
<protein>
    <submittedName>
        <fullName evidence="2">Uncharacterized protein</fullName>
    </submittedName>
</protein>
<sequence length="90" mass="10417">MIFGGSLNRGFCKKYRPQPKPEKRQRWGSKLLAGMKPKRQGKKSSPGQLKLFWDELNIDNEEIQQVASKFVKANCYNPNPNLSPNRIPRM</sequence>
<accession>A0A2S6CSE0</accession>
<organism evidence="2 3">
    <name type="scientific">Cuspidothrix issatschenkoi CHARLIE-1</name>
    <dbReference type="NCBI Taxonomy" id="2052836"/>
    <lineage>
        <taxon>Bacteria</taxon>
        <taxon>Bacillati</taxon>
        <taxon>Cyanobacteriota</taxon>
        <taxon>Cyanophyceae</taxon>
        <taxon>Nostocales</taxon>
        <taxon>Aphanizomenonaceae</taxon>
        <taxon>Cuspidothrix</taxon>
    </lineage>
</organism>
<feature type="region of interest" description="Disordered" evidence="1">
    <location>
        <begin position="1"/>
        <end position="27"/>
    </location>
</feature>
<keyword evidence="3" id="KW-1185">Reference proteome</keyword>
<proteinExistence type="predicted"/>
<evidence type="ECO:0000313" key="2">
    <source>
        <dbReference type="EMBL" id="PPJ62619.1"/>
    </source>
</evidence>
<name>A0A2S6CSE0_9CYAN</name>
<dbReference type="AlphaFoldDB" id="A0A2S6CSE0"/>
<comment type="caution">
    <text evidence="2">The sequence shown here is derived from an EMBL/GenBank/DDBJ whole genome shotgun (WGS) entry which is preliminary data.</text>
</comment>
<reference evidence="2 3" key="1">
    <citation type="submission" date="2018-02" db="EMBL/GenBank/DDBJ databases">
        <title>Discovery of a pederin family compound in a non-symbiotic bloom-forming cyanobacterium.</title>
        <authorList>
            <person name="Kust A."/>
            <person name="Mares J."/>
            <person name="Jokela J."/>
            <person name="Urajova P."/>
            <person name="Hajek J."/>
            <person name="Saurav K."/>
            <person name="Voracova K."/>
            <person name="Fewer D.P."/>
            <person name="Haapaniemi E."/>
            <person name="Permi P."/>
            <person name="Rehakova K."/>
            <person name="Sivonen K."/>
            <person name="Hrouzek P."/>
        </authorList>
    </citation>
    <scope>NUCLEOTIDE SEQUENCE [LARGE SCALE GENOMIC DNA]</scope>
    <source>
        <strain evidence="2 3">CHARLIE-1</strain>
    </source>
</reference>
<evidence type="ECO:0000313" key="3">
    <source>
        <dbReference type="Proteomes" id="UP000239589"/>
    </source>
</evidence>
<dbReference type="OrthoDB" id="9788881at2"/>
<dbReference type="EMBL" id="PGEM01000106">
    <property type="protein sequence ID" value="PPJ62619.1"/>
    <property type="molecule type" value="Genomic_DNA"/>
</dbReference>
<dbReference type="Proteomes" id="UP000239589">
    <property type="component" value="Unassembled WGS sequence"/>
</dbReference>